<dbReference type="Gene3D" id="2.130.10.10">
    <property type="entry name" value="YVTN repeat-like/Quinoprotein amine dehydrogenase"/>
    <property type="match status" value="1"/>
</dbReference>
<dbReference type="EMBL" id="AP024828">
    <property type="protein sequence ID" value="BCZ24690.1"/>
    <property type="molecule type" value="Genomic_DNA"/>
</dbReference>
<evidence type="ECO:0000313" key="1">
    <source>
        <dbReference type="EMBL" id="BCZ24690.1"/>
    </source>
</evidence>
<reference evidence="1 2" key="1">
    <citation type="submission" date="2021-07" db="EMBL/GenBank/DDBJ databases">
        <title>Complete genome sequence of nontuberculous Mycobacterium sp. TY59.</title>
        <authorList>
            <person name="Fukushima K."/>
        </authorList>
    </citation>
    <scope>NUCLEOTIDE SEQUENCE [LARGE SCALE GENOMIC DNA]</scope>
    <source>
        <strain evidence="1 2">TY59</strain>
    </source>
</reference>
<keyword evidence="2" id="KW-1185">Reference proteome</keyword>
<dbReference type="InterPro" id="IPR051200">
    <property type="entry name" value="Host-pathogen_enzymatic-act"/>
</dbReference>
<dbReference type="InterPro" id="IPR015943">
    <property type="entry name" value="WD40/YVTN_repeat-like_dom_sf"/>
</dbReference>
<dbReference type="Proteomes" id="UP000826012">
    <property type="component" value="Chromosome"/>
</dbReference>
<gene>
    <name evidence="1" type="ORF">MTY59_45450</name>
</gene>
<dbReference type="SUPFAM" id="SSF50974">
    <property type="entry name" value="Nitrous oxide reductase, N-terminal domain"/>
    <property type="match status" value="1"/>
</dbReference>
<dbReference type="InterPro" id="IPR011964">
    <property type="entry name" value="YVTN_b-propeller_repeat"/>
</dbReference>
<sequence length="146" mass="14840">MVEFNCRSGDPVQFPHAPSRDLFGLPGPSDAASGTVADAIAIGACPGSVTVGPDGTCLCVTHYDTRSVSMVNLATGTVKAVGLRDAPLGTVFTPDGTHVYVTNEHSLTVIDTTTTSAYDLVAGDLPEVCSSVPTESMPTAPISATA</sequence>
<evidence type="ECO:0000313" key="2">
    <source>
        <dbReference type="Proteomes" id="UP000826012"/>
    </source>
</evidence>
<dbReference type="InterPro" id="IPR011045">
    <property type="entry name" value="N2O_reductase_N"/>
</dbReference>
<dbReference type="NCBIfam" id="TIGR02276">
    <property type="entry name" value="beta_rpt_yvtn"/>
    <property type="match status" value="1"/>
</dbReference>
<dbReference type="PANTHER" id="PTHR47197:SF3">
    <property type="entry name" value="DIHYDRO-HEME D1 DEHYDROGENASE"/>
    <property type="match status" value="1"/>
</dbReference>
<organism evidence="1 2">
    <name type="scientific">Mycobacterium senriense</name>
    <dbReference type="NCBI Taxonomy" id="2775496"/>
    <lineage>
        <taxon>Bacteria</taxon>
        <taxon>Bacillati</taxon>
        <taxon>Actinomycetota</taxon>
        <taxon>Actinomycetes</taxon>
        <taxon>Mycobacteriales</taxon>
        <taxon>Mycobacteriaceae</taxon>
        <taxon>Mycobacterium</taxon>
        <taxon>Mycobacterium avium complex (MAC)</taxon>
    </lineage>
</organism>
<name>A0ABN6IQ53_9MYCO</name>
<dbReference type="PANTHER" id="PTHR47197">
    <property type="entry name" value="PROTEIN NIRF"/>
    <property type="match status" value="1"/>
</dbReference>
<proteinExistence type="predicted"/>
<protein>
    <submittedName>
        <fullName evidence="1">Uncharacterized protein</fullName>
    </submittedName>
</protein>
<accession>A0ABN6IQ53</accession>